<gene>
    <name evidence="2" type="ORF">G6011_09492</name>
</gene>
<sequence length="298" mass="33481">MASLELPTLSIPYNTQDSDVTILNTTAFDRLYWSILDPSNPPHILVANANEAVPPTARPPFTTHPIALEPATTINAHTLPHHSRISQRIRKPMERRLRVTGRRRRMSRGLLELVVGERLGKSRSAARVTRISTEIKSQMLQVKRLDKKAKRFRSTSPTHAGPHAERRLEWGPSSPPEGGPADKSSKDWRDRPNVLEEARLGSVLLRAWKGEYESAEQVAEDVRNIAEEVGIKVVSSAMQADDDWMKLILANLGRMFSRGMNNRKRSGELERSGSSGRLRMWTCLLQSGKLQQDNSSLS</sequence>
<comment type="caution">
    <text evidence="2">The sequence shown here is derived from an EMBL/GenBank/DDBJ whole genome shotgun (WGS) entry which is preliminary data.</text>
</comment>
<evidence type="ECO:0000313" key="2">
    <source>
        <dbReference type="EMBL" id="KAG9191404.1"/>
    </source>
</evidence>
<dbReference type="Proteomes" id="UP001199106">
    <property type="component" value="Unassembled WGS sequence"/>
</dbReference>
<evidence type="ECO:0000256" key="1">
    <source>
        <dbReference type="SAM" id="MobiDB-lite"/>
    </source>
</evidence>
<dbReference type="AlphaFoldDB" id="A0AAD4IB31"/>
<accession>A0AAD4IB31</accession>
<organism evidence="2 3">
    <name type="scientific">Alternaria panax</name>
    <dbReference type="NCBI Taxonomy" id="48097"/>
    <lineage>
        <taxon>Eukaryota</taxon>
        <taxon>Fungi</taxon>
        <taxon>Dikarya</taxon>
        <taxon>Ascomycota</taxon>
        <taxon>Pezizomycotina</taxon>
        <taxon>Dothideomycetes</taxon>
        <taxon>Pleosporomycetidae</taxon>
        <taxon>Pleosporales</taxon>
        <taxon>Pleosporineae</taxon>
        <taxon>Pleosporaceae</taxon>
        <taxon>Alternaria</taxon>
        <taxon>Alternaria sect. Panax</taxon>
    </lineage>
</organism>
<proteinExistence type="predicted"/>
<keyword evidence="3" id="KW-1185">Reference proteome</keyword>
<feature type="region of interest" description="Disordered" evidence="1">
    <location>
        <begin position="145"/>
        <end position="192"/>
    </location>
</feature>
<feature type="compositionally biased region" description="Basic and acidic residues" evidence="1">
    <location>
        <begin position="183"/>
        <end position="192"/>
    </location>
</feature>
<protein>
    <submittedName>
        <fullName evidence="2">Uncharacterized protein</fullName>
    </submittedName>
</protein>
<reference evidence="2" key="1">
    <citation type="submission" date="2021-07" db="EMBL/GenBank/DDBJ databases">
        <title>Genome Resource of American Ginseng Black Spot Pathogen Alternaria panax.</title>
        <authorList>
            <person name="Qiu C."/>
            <person name="Wang W."/>
            <person name="Liu Z."/>
        </authorList>
    </citation>
    <scope>NUCLEOTIDE SEQUENCE</scope>
    <source>
        <strain evidence="2">BNCC115425</strain>
    </source>
</reference>
<dbReference type="EMBL" id="JAANER010000004">
    <property type="protein sequence ID" value="KAG9191404.1"/>
    <property type="molecule type" value="Genomic_DNA"/>
</dbReference>
<evidence type="ECO:0000313" key="3">
    <source>
        <dbReference type="Proteomes" id="UP001199106"/>
    </source>
</evidence>
<name>A0AAD4IB31_9PLEO</name>